<feature type="transmembrane region" description="Helical" evidence="1">
    <location>
        <begin position="404"/>
        <end position="428"/>
    </location>
</feature>
<protein>
    <submittedName>
        <fullName evidence="3">919_t:CDS:1</fullName>
    </submittedName>
</protein>
<evidence type="ECO:0000256" key="1">
    <source>
        <dbReference type="SAM" id="Phobius"/>
    </source>
</evidence>
<dbReference type="OrthoDB" id="2347594at2759"/>
<proteinExistence type="predicted"/>
<sequence length="555" mass="64238">MEITNFIVNTFLILSIQFLTAFPLVDKPFDNDQITNVYPSMTPIGTNSINMTFSRAVESTIPVNISIYQKLNERNILRQRFLCFRQNCVIGDDENSLTINLLNITFNVPNATYFVEIDDAFLKYKGTDEMISGIKLGTWVIKTTGKYNKTNDDSEIIYGTIRITIEGTKYYKNLTDSKKDFNQRMIKQISESIPVDLLRLNHSRNYFEFDKDEKKEHLYMIFRIDPPKYGFNNKTAQDVFDDFVKLSKINSDIQTYLDLNNYTKFIDKTFTPRKSSNLQEKIKINLLNLTSDKLFLALFICSLVSLIVLTLFGYIINKRADKAAAESAKETDKPKFVKFKNLFAKAMPFKVGKNHQNSKATEAAEAAADKKADYLILFKVAFTFFDMFNDVNFLYELKDNLHDLLYPSIIFTFIPFLVNFVMAIIILLKEIRNNEKEEFNNWFKNNNSYLVTTITVFCIGDIGLLRLLDSRFANLELFKALFQEENLINWGRFINLMIEDIPQFVIQILYVTAITTEYNSNVALLTLISSFIMILINAVFFGLGMLIKHCSNAHK</sequence>
<evidence type="ECO:0000313" key="4">
    <source>
        <dbReference type="Proteomes" id="UP001153678"/>
    </source>
</evidence>
<feature type="transmembrane region" description="Helical" evidence="1">
    <location>
        <begin position="449"/>
        <end position="468"/>
    </location>
</feature>
<dbReference type="AlphaFoldDB" id="A0A9W4WKA6"/>
<feature type="signal peptide" evidence="2">
    <location>
        <begin position="1"/>
        <end position="21"/>
    </location>
</feature>
<feature type="chain" id="PRO_5040840051" evidence="2">
    <location>
        <begin position="22"/>
        <end position="555"/>
    </location>
</feature>
<keyword evidence="2" id="KW-0732">Signal</keyword>
<dbReference type="Proteomes" id="UP001153678">
    <property type="component" value="Unassembled WGS sequence"/>
</dbReference>
<accession>A0A9W4WKA6</accession>
<name>A0A9W4WKA6_9GLOM</name>
<feature type="transmembrane region" description="Helical" evidence="1">
    <location>
        <begin position="522"/>
        <end position="547"/>
    </location>
</feature>
<keyword evidence="1" id="KW-0812">Transmembrane</keyword>
<reference evidence="3" key="1">
    <citation type="submission" date="2022-08" db="EMBL/GenBank/DDBJ databases">
        <authorList>
            <person name="Kallberg Y."/>
            <person name="Tangrot J."/>
            <person name="Rosling A."/>
        </authorList>
    </citation>
    <scope>NUCLEOTIDE SEQUENCE</scope>
    <source>
        <strain evidence="3">Wild A</strain>
    </source>
</reference>
<keyword evidence="4" id="KW-1185">Reference proteome</keyword>
<keyword evidence="1" id="KW-0472">Membrane</keyword>
<dbReference type="EMBL" id="CAMKVN010000434">
    <property type="protein sequence ID" value="CAI2167912.1"/>
    <property type="molecule type" value="Genomic_DNA"/>
</dbReference>
<keyword evidence="1" id="KW-1133">Transmembrane helix</keyword>
<feature type="transmembrane region" description="Helical" evidence="1">
    <location>
        <begin position="294"/>
        <end position="316"/>
    </location>
</feature>
<comment type="caution">
    <text evidence="3">The sequence shown here is derived from an EMBL/GenBank/DDBJ whole genome shotgun (WGS) entry which is preliminary data.</text>
</comment>
<organism evidence="3 4">
    <name type="scientific">Funneliformis geosporum</name>
    <dbReference type="NCBI Taxonomy" id="1117311"/>
    <lineage>
        <taxon>Eukaryota</taxon>
        <taxon>Fungi</taxon>
        <taxon>Fungi incertae sedis</taxon>
        <taxon>Mucoromycota</taxon>
        <taxon>Glomeromycotina</taxon>
        <taxon>Glomeromycetes</taxon>
        <taxon>Glomerales</taxon>
        <taxon>Glomeraceae</taxon>
        <taxon>Funneliformis</taxon>
    </lineage>
</organism>
<gene>
    <name evidence="3" type="ORF">FWILDA_LOCUS3319</name>
</gene>
<evidence type="ECO:0000313" key="3">
    <source>
        <dbReference type="EMBL" id="CAI2167912.1"/>
    </source>
</evidence>
<evidence type="ECO:0000256" key="2">
    <source>
        <dbReference type="SAM" id="SignalP"/>
    </source>
</evidence>